<comment type="caution">
    <text evidence="7">The sequence shown here is derived from an EMBL/GenBank/DDBJ whole genome shotgun (WGS) entry which is preliminary data.</text>
</comment>
<keyword evidence="8" id="KW-1185">Reference proteome</keyword>
<dbReference type="InterPro" id="IPR017867">
    <property type="entry name" value="Tyr_phospatase_low_mol_wt"/>
</dbReference>
<reference evidence="7 8" key="1">
    <citation type="submission" date="2015-02" db="EMBL/GenBank/DDBJ databases">
        <authorList>
            <person name="Ju K.-S."/>
            <person name="Doroghazi J.R."/>
            <person name="Metcalf W."/>
        </authorList>
    </citation>
    <scope>NUCLEOTIDE SEQUENCE [LARGE SCALE GENOMIC DNA]</scope>
    <source>
        <strain evidence="7 8">NRRL B-16140</strain>
    </source>
</reference>
<dbReference type="CDD" id="cd16343">
    <property type="entry name" value="LMWPTP"/>
    <property type="match status" value="1"/>
</dbReference>
<dbReference type="InterPro" id="IPR023485">
    <property type="entry name" value="Ptyr_pPase"/>
</dbReference>
<dbReference type="STRING" id="68170.GCA_000974445_01981"/>
<evidence type="ECO:0000256" key="2">
    <source>
        <dbReference type="ARBA" id="ARBA00013064"/>
    </source>
</evidence>
<evidence type="ECO:0000256" key="5">
    <source>
        <dbReference type="PIRSR" id="PIRSR617867-1"/>
    </source>
</evidence>
<sequence length="150" mass="16240">MKVAFVCTGNICRSPMAALVFEEWLSREGLSSFVTVSSAGTGGWHVGDPADPRALKTLADNGYPVEHVAAQVGAEHLDADLLIALDSGHARALRRMADPSRVRLLRSFDPDADDVDVPDPYYGDRSGFTDVLVMIEAAMPGLISWVREQL</sequence>
<dbReference type="PANTHER" id="PTHR11717">
    <property type="entry name" value="LOW MOLECULAR WEIGHT PROTEIN TYROSINE PHOSPHATASE"/>
    <property type="match status" value="1"/>
</dbReference>
<dbReference type="Proteomes" id="UP000033393">
    <property type="component" value="Unassembled WGS sequence"/>
</dbReference>
<proteinExistence type="inferred from homology"/>
<evidence type="ECO:0000313" key="7">
    <source>
        <dbReference type="EMBL" id="KJK39196.1"/>
    </source>
</evidence>
<dbReference type="InterPro" id="IPR036196">
    <property type="entry name" value="Ptyr_pPase_sf"/>
</dbReference>
<evidence type="ECO:0000256" key="1">
    <source>
        <dbReference type="ARBA" id="ARBA00011063"/>
    </source>
</evidence>
<gene>
    <name evidence="7" type="ORF">UK23_40825</name>
</gene>
<evidence type="ECO:0000256" key="4">
    <source>
        <dbReference type="ARBA" id="ARBA00022912"/>
    </source>
</evidence>
<keyword evidence="3" id="KW-0378">Hydrolase</keyword>
<dbReference type="GO" id="GO:0004725">
    <property type="term" value="F:protein tyrosine phosphatase activity"/>
    <property type="evidence" value="ECO:0007669"/>
    <property type="project" value="UniProtKB-EC"/>
</dbReference>
<dbReference type="Gene3D" id="3.40.50.2300">
    <property type="match status" value="1"/>
</dbReference>
<organism evidence="7 8">
    <name type="scientific">Lentzea aerocolonigenes</name>
    <name type="common">Lechevalieria aerocolonigenes</name>
    <name type="synonym">Saccharothrix aerocolonigenes</name>
    <dbReference type="NCBI Taxonomy" id="68170"/>
    <lineage>
        <taxon>Bacteria</taxon>
        <taxon>Bacillati</taxon>
        <taxon>Actinomycetota</taxon>
        <taxon>Actinomycetes</taxon>
        <taxon>Pseudonocardiales</taxon>
        <taxon>Pseudonocardiaceae</taxon>
        <taxon>Lentzea</taxon>
    </lineage>
</organism>
<dbReference type="Pfam" id="PF01451">
    <property type="entry name" value="LMWPc"/>
    <property type="match status" value="1"/>
</dbReference>
<dbReference type="SMART" id="SM00226">
    <property type="entry name" value="LMWPc"/>
    <property type="match status" value="1"/>
</dbReference>
<feature type="active site" description="Nucleophile" evidence="5">
    <location>
        <position position="13"/>
    </location>
</feature>
<dbReference type="InterPro" id="IPR050438">
    <property type="entry name" value="LMW_PTPase"/>
</dbReference>
<dbReference type="RefSeq" id="WP_045317170.1">
    <property type="nucleotide sequence ID" value="NZ_JYJG01000406.1"/>
</dbReference>
<dbReference type="PATRIC" id="fig|68170.10.peg.1089"/>
<accession>A0A0F0GJY1</accession>
<dbReference type="SUPFAM" id="SSF52788">
    <property type="entry name" value="Phosphotyrosine protein phosphatases I"/>
    <property type="match status" value="1"/>
</dbReference>
<comment type="similarity">
    <text evidence="1">Belongs to the low molecular weight phosphotyrosine protein phosphatase family.</text>
</comment>
<dbReference type="PRINTS" id="PR00719">
    <property type="entry name" value="LMWPTPASE"/>
</dbReference>
<name>A0A0F0GJY1_LENAE</name>
<evidence type="ECO:0000259" key="6">
    <source>
        <dbReference type="SMART" id="SM00226"/>
    </source>
</evidence>
<feature type="active site" description="Nucleophile" evidence="5">
    <location>
        <position position="7"/>
    </location>
</feature>
<feature type="active site" description="Proton donor" evidence="5">
    <location>
        <position position="119"/>
    </location>
</feature>
<keyword evidence="4" id="KW-0904">Protein phosphatase</keyword>
<dbReference type="AlphaFoldDB" id="A0A0F0GJY1"/>
<dbReference type="eggNOG" id="COG0394">
    <property type="taxonomic scope" value="Bacteria"/>
</dbReference>
<dbReference type="EC" id="3.1.3.48" evidence="2"/>
<dbReference type="EMBL" id="JYJG01000406">
    <property type="protein sequence ID" value="KJK39196.1"/>
    <property type="molecule type" value="Genomic_DNA"/>
</dbReference>
<feature type="domain" description="Phosphotyrosine protein phosphatase I" evidence="6">
    <location>
        <begin position="1"/>
        <end position="145"/>
    </location>
</feature>
<dbReference type="OrthoDB" id="9784339at2"/>
<protein>
    <recommendedName>
        <fullName evidence="2">protein-tyrosine-phosphatase</fullName>
        <ecNumber evidence="2">3.1.3.48</ecNumber>
    </recommendedName>
</protein>
<evidence type="ECO:0000256" key="3">
    <source>
        <dbReference type="ARBA" id="ARBA00022801"/>
    </source>
</evidence>
<evidence type="ECO:0000313" key="8">
    <source>
        <dbReference type="Proteomes" id="UP000033393"/>
    </source>
</evidence>
<dbReference type="PANTHER" id="PTHR11717:SF7">
    <property type="entry name" value="LOW MOLECULAR WEIGHT PHOSPHOTYROSINE PROTEIN PHOSPHATASE"/>
    <property type="match status" value="1"/>
</dbReference>